<organism evidence="3">
    <name type="scientific">Heterosigma akashiwo</name>
    <name type="common">Chromophytic alga</name>
    <name type="synonym">Heterosigma carterae</name>
    <dbReference type="NCBI Taxonomy" id="2829"/>
    <lineage>
        <taxon>Eukaryota</taxon>
        <taxon>Sar</taxon>
        <taxon>Stramenopiles</taxon>
        <taxon>Ochrophyta</taxon>
        <taxon>Raphidophyceae</taxon>
        <taxon>Chattonellales</taxon>
        <taxon>Chattonellaceae</taxon>
        <taxon>Heterosigma</taxon>
    </lineage>
</organism>
<dbReference type="PROSITE" id="PS00018">
    <property type="entry name" value="EF_HAND_1"/>
    <property type="match status" value="1"/>
</dbReference>
<keyword evidence="1" id="KW-0106">Calcium</keyword>
<feature type="region of interest" description="Disordered" evidence="2">
    <location>
        <begin position="1"/>
        <end position="56"/>
    </location>
</feature>
<dbReference type="SUPFAM" id="SSF47473">
    <property type="entry name" value="EF-hand"/>
    <property type="match status" value="1"/>
</dbReference>
<sequence>MAGGGDQQLHRSQTGSSGGLAPEGSMYKQSASSQKSSQGLLASPRDEEGSKSQQELAQTAAAAAIIQDQYKVHQAQQSQASIDTAQLDLPEDATDYQRLLCDITEERGAFGQYLEGYRVTIAGTYADLGASTLWALRRARQVFEKLKSTLGSDSAFWGFLEAISEKETSITLARLISGVEAVGECFGSSDLLTSDFSATQLVAALKFWDIDDDGRISLRDIIKVVCFDEEDKRKAKRKVMGTVHLQAKSSNQSAICWFDEKLKILISKHDLGDSTLILTPGNFRDLMKVMGLVLSPLELELVLEGVIDSNGAVSLEEFKKMALGNSSENPGEGECREEMG</sequence>
<accession>A0A6V1NFK8</accession>
<dbReference type="EMBL" id="HBIU01003489">
    <property type="protein sequence ID" value="CAE0622524.1"/>
    <property type="molecule type" value="Transcribed_RNA"/>
</dbReference>
<evidence type="ECO:0000313" key="3">
    <source>
        <dbReference type="EMBL" id="CAE0622524.1"/>
    </source>
</evidence>
<proteinExistence type="predicted"/>
<dbReference type="InterPro" id="IPR011992">
    <property type="entry name" value="EF-hand-dom_pair"/>
</dbReference>
<name>A0A6V1NFK8_HETAK</name>
<gene>
    <name evidence="3" type="ORF">HAKA00212_LOCUS1248</name>
</gene>
<dbReference type="InterPro" id="IPR018247">
    <property type="entry name" value="EF_Hand_1_Ca_BS"/>
</dbReference>
<evidence type="ECO:0000256" key="1">
    <source>
        <dbReference type="ARBA" id="ARBA00022837"/>
    </source>
</evidence>
<feature type="compositionally biased region" description="Low complexity" evidence="2">
    <location>
        <begin position="28"/>
        <end position="43"/>
    </location>
</feature>
<dbReference type="AlphaFoldDB" id="A0A6V1NFK8"/>
<protein>
    <submittedName>
        <fullName evidence="3">Uncharacterized protein</fullName>
    </submittedName>
</protein>
<dbReference type="Gene3D" id="1.10.238.10">
    <property type="entry name" value="EF-hand"/>
    <property type="match status" value="1"/>
</dbReference>
<reference evidence="3" key="1">
    <citation type="submission" date="2021-01" db="EMBL/GenBank/DDBJ databases">
        <authorList>
            <person name="Corre E."/>
            <person name="Pelletier E."/>
            <person name="Niang G."/>
            <person name="Scheremetjew M."/>
            <person name="Finn R."/>
            <person name="Kale V."/>
            <person name="Holt S."/>
            <person name="Cochrane G."/>
            <person name="Meng A."/>
            <person name="Brown T."/>
            <person name="Cohen L."/>
        </authorList>
    </citation>
    <scope>NUCLEOTIDE SEQUENCE</scope>
    <source>
        <strain evidence="3">CCMP3107</strain>
    </source>
</reference>
<evidence type="ECO:0000256" key="2">
    <source>
        <dbReference type="SAM" id="MobiDB-lite"/>
    </source>
</evidence>